<feature type="region of interest" description="Disordered" evidence="1">
    <location>
        <begin position="1"/>
        <end position="31"/>
    </location>
</feature>
<evidence type="ECO:0000256" key="1">
    <source>
        <dbReference type="SAM" id="MobiDB-lite"/>
    </source>
</evidence>
<dbReference type="Proteomes" id="UP000637720">
    <property type="component" value="Unassembled WGS sequence"/>
</dbReference>
<feature type="region of interest" description="Disordered" evidence="1">
    <location>
        <begin position="107"/>
        <end position="150"/>
    </location>
</feature>
<proteinExistence type="predicted"/>
<dbReference type="RefSeq" id="WP_188816944.1">
    <property type="nucleotide sequence ID" value="NZ_BMOF01000014.1"/>
</dbReference>
<dbReference type="Gene3D" id="3.30.750.140">
    <property type="match status" value="1"/>
</dbReference>
<dbReference type="Pfam" id="PF02120">
    <property type="entry name" value="Flg_hook"/>
    <property type="match status" value="1"/>
</dbReference>
<dbReference type="EMBL" id="BMOF01000014">
    <property type="protein sequence ID" value="GGJ97907.1"/>
    <property type="molecule type" value="Genomic_DNA"/>
</dbReference>
<evidence type="ECO:0000259" key="2">
    <source>
        <dbReference type="Pfam" id="PF02120"/>
    </source>
</evidence>
<organism evidence="3 4">
    <name type="scientific">Calditerricola satsumensis</name>
    <dbReference type="NCBI Taxonomy" id="373054"/>
    <lineage>
        <taxon>Bacteria</taxon>
        <taxon>Bacillati</taxon>
        <taxon>Bacillota</taxon>
        <taxon>Bacilli</taxon>
        <taxon>Bacillales</taxon>
        <taxon>Bacillaceae</taxon>
        <taxon>Calditerricola</taxon>
    </lineage>
</organism>
<dbReference type="PANTHER" id="PTHR37533">
    <property type="entry name" value="FLAGELLAR HOOK-LENGTH CONTROL PROTEIN"/>
    <property type="match status" value="1"/>
</dbReference>
<gene>
    <name evidence="3" type="ORF">GCM10007043_09780</name>
</gene>
<protein>
    <recommendedName>
        <fullName evidence="2">Flagellar hook-length control protein-like C-terminal domain-containing protein</fullName>
    </recommendedName>
</protein>
<feature type="domain" description="Flagellar hook-length control protein-like C-terminal" evidence="2">
    <location>
        <begin position="330"/>
        <end position="406"/>
    </location>
</feature>
<feature type="compositionally biased region" description="Low complexity" evidence="1">
    <location>
        <begin position="118"/>
        <end position="134"/>
    </location>
</feature>
<accession>A0A8J3B924</accession>
<dbReference type="CDD" id="cd17470">
    <property type="entry name" value="T3SS_Flik_C"/>
    <property type="match status" value="1"/>
</dbReference>
<dbReference type="PANTHER" id="PTHR37533:SF2">
    <property type="entry name" value="FLAGELLAR HOOK-LENGTH CONTROL PROTEIN"/>
    <property type="match status" value="1"/>
</dbReference>
<keyword evidence="4" id="KW-1185">Reference proteome</keyword>
<dbReference type="InterPro" id="IPR038610">
    <property type="entry name" value="FliK-like_C_sf"/>
</dbReference>
<dbReference type="InterPro" id="IPR052563">
    <property type="entry name" value="FliK"/>
</dbReference>
<dbReference type="InterPro" id="IPR021136">
    <property type="entry name" value="Flagellar_hook_control-like_C"/>
</dbReference>
<comment type="caution">
    <text evidence="3">The sequence shown here is derived from an EMBL/GenBank/DDBJ whole genome shotgun (WGS) entry which is preliminary data.</text>
</comment>
<feature type="region of interest" description="Disordered" evidence="1">
    <location>
        <begin position="210"/>
        <end position="280"/>
    </location>
</feature>
<reference evidence="3" key="2">
    <citation type="submission" date="2020-09" db="EMBL/GenBank/DDBJ databases">
        <authorList>
            <person name="Sun Q."/>
            <person name="Ohkuma M."/>
        </authorList>
    </citation>
    <scope>NUCLEOTIDE SEQUENCE</scope>
    <source>
        <strain evidence="3">JCM 14719</strain>
    </source>
</reference>
<sequence length="464" mass="46447">MSTHSVLSPAAQPLAARVTEPGGGEGQGSSQGEVAFADFLRQVAGTGSAPIVLAPGLPVLPVLPGDRPFADDAREGGISDAGAQAEAAGWAGLLLMGAGLSALPVSVSGSETGADSNRAAGSGPGPARAPAHDPVPAHPAMDRGEGSQKTAGALVDDAAAPDRRPALAQGGAGSGPVALSAELVAAADDAGQPIAGEAAPRQAAGVSLEGRLPQGLPEGSDGAERSAFAGHEESVEGPLRAGDEGGPGRIALGNDGAMPRSAHRGRADDPAGSGVTGDGRPAAALSADAVRNVFAPRDAGWWGAASAGNPVSVERFAEQAAPVLLRALQMHAGGHAAEARLFLVPEHLGKVDVQLVVHNGHVTIAFAVDTPAAKEALESQIPQLRWQLEQQGLVLDKVSVTQGTSGGLAFFHGFSHGHRGASPYPHSAPRRAHAAYGGEETVESLPTASIRTTGERVSRVDYSV</sequence>
<feature type="region of interest" description="Disordered" evidence="1">
    <location>
        <begin position="420"/>
        <end position="446"/>
    </location>
</feature>
<reference evidence="3" key="1">
    <citation type="journal article" date="2014" name="Int. J. Syst. Evol. Microbiol.">
        <title>Complete genome sequence of Corynebacterium casei LMG S-19264T (=DSM 44701T), isolated from a smear-ripened cheese.</title>
        <authorList>
            <consortium name="US DOE Joint Genome Institute (JGI-PGF)"/>
            <person name="Walter F."/>
            <person name="Albersmeier A."/>
            <person name="Kalinowski J."/>
            <person name="Ruckert C."/>
        </authorList>
    </citation>
    <scope>NUCLEOTIDE SEQUENCE</scope>
    <source>
        <strain evidence="3">JCM 14719</strain>
    </source>
</reference>
<evidence type="ECO:0000313" key="3">
    <source>
        <dbReference type="EMBL" id="GGJ97907.1"/>
    </source>
</evidence>
<evidence type="ECO:0000313" key="4">
    <source>
        <dbReference type="Proteomes" id="UP000637720"/>
    </source>
</evidence>
<name>A0A8J3B924_9BACI</name>
<dbReference type="AlphaFoldDB" id="A0A8J3B924"/>